<gene>
    <name evidence="16" type="ORF">E1301_Tti003640</name>
</gene>
<feature type="compositionally biased region" description="Polar residues" evidence="14">
    <location>
        <begin position="640"/>
        <end position="675"/>
    </location>
</feature>
<dbReference type="InterPro" id="IPR024678">
    <property type="entry name" value="Kinase_OSR1/WNK_CCT"/>
</dbReference>
<feature type="region of interest" description="Disordered" evidence="14">
    <location>
        <begin position="153"/>
        <end position="177"/>
    </location>
</feature>
<feature type="region of interest" description="Disordered" evidence="14">
    <location>
        <begin position="754"/>
        <end position="791"/>
    </location>
</feature>
<keyword evidence="7" id="KW-0808">Transferase</keyword>
<feature type="compositionally biased region" description="Low complexity" evidence="14">
    <location>
        <begin position="979"/>
        <end position="1018"/>
    </location>
</feature>
<keyword evidence="17" id="KW-1185">Reference proteome</keyword>
<comment type="caution">
    <text evidence="16">The sequence shown here is derived from an EMBL/GenBank/DDBJ whole genome shotgun (WGS) entry which is preliminary data.</text>
</comment>
<comment type="catalytic activity">
    <reaction evidence="11">
        <text>L-threonyl-[protein] + ATP = O-phospho-L-threonyl-[protein] + ADP + H(+)</text>
        <dbReference type="Rhea" id="RHEA:46608"/>
        <dbReference type="Rhea" id="RHEA-COMP:11060"/>
        <dbReference type="Rhea" id="RHEA-COMP:11605"/>
        <dbReference type="ChEBI" id="CHEBI:15378"/>
        <dbReference type="ChEBI" id="CHEBI:30013"/>
        <dbReference type="ChEBI" id="CHEBI:30616"/>
        <dbReference type="ChEBI" id="CHEBI:61977"/>
        <dbReference type="ChEBI" id="CHEBI:456216"/>
        <dbReference type="EC" id="2.7.11.1"/>
    </reaction>
</comment>
<evidence type="ECO:0000256" key="7">
    <source>
        <dbReference type="ARBA" id="ARBA00022679"/>
    </source>
</evidence>
<evidence type="ECO:0000313" key="17">
    <source>
        <dbReference type="Proteomes" id="UP000324632"/>
    </source>
</evidence>
<keyword evidence="8" id="KW-0547">Nucleotide-binding</keyword>
<evidence type="ECO:0000256" key="10">
    <source>
        <dbReference type="ARBA" id="ARBA00022840"/>
    </source>
</evidence>
<dbReference type="PANTHER" id="PTHR13902">
    <property type="entry name" value="SERINE/THREONINE-PROTEIN KINASE WNK WITH NO LYSINE -RELATED"/>
    <property type="match status" value="1"/>
</dbReference>
<keyword evidence="13" id="KW-0175">Coiled coil</keyword>
<feature type="compositionally biased region" description="Low complexity" evidence="14">
    <location>
        <begin position="1415"/>
        <end position="1428"/>
    </location>
</feature>
<keyword evidence="9 16" id="KW-0418">Kinase</keyword>
<dbReference type="CDD" id="cd14030">
    <property type="entry name" value="STKc_WNK1"/>
    <property type="match status" value="1"/>
</dbReference>
<feature type="domain" description="Protein kinase" evidence="15">
    <location>
        <begin position="212"/>
        <end position="470"/>
    </location>
</feature>
<evidence type="ECO:0000256" key="14">
    <source>
        <dbReference type="SAM" id="MobiDB-lite"/>
    </source>
</evidence>
<dbReference type="FunFam" id="3.10.20.90:FF:000007">
    <property type="entry name" value="Serine/threonine-protein kinase WNK1 isoform 1"/>
    <property type="match status" value="1"/>
</dbReference>
<sequence length="1656" mass="179173">MSENIDDKMVKFLSPPSKNVNGFSSDSLVGEHPGVEVRRRKTMEREILKAEHRFFRRSVINDSNATALELPSKNCILATPADCPAPVSEPLALEVAPPAVLPREIVATVNKNVDEQGVDVSVEVAIKSQSVVIDSNEQARPLLSAEPPCLAASLIPGDGTDGKLPGEKEEDKEDKEKARAEAELRQAEKKEQDDIEEVETKAVGTSPDGRFLKFDIEIGRGSFKTVYKGLDTETTVEVAWCELQDRKLSKTERQRFKEEAGMLKGLQHPNIVRFYDSWESSLKGRKCIVLVTELMTSGTLKTYLKRFKEMKIKVLRSWCRQILKGLHFLHTRSPPIIHRDLKCDNIFITGPTGSVKIGDLGLATLKRTSFAKSVIGTPEFMAPEMYEEKYDESVDVYAFGMCMLEMATSEYPYSECQNAAQIYRRVTSGVKPGSFDKVAIPEVKEIIEGCIRQIKDERYCIKDLLSHAFFQEETGVRVELAEEDDGELVAIKLLLRIEDVKKLKGKYKENEAIEFSFDLNKDNPDDVAQEMVDSSYVCEADHKTIAKAIKDRVSLISRKRAQRKHVREEQEKRKIEQERGIHAQNDTPQPGAHTTNAPGPAGAPMTEETEADQHQQMQQPGASVSTVGFVDLQGPVSFPESHSGQPATSFSSVQSDLQPQLPTQHTMTHPQSAPSSLPPGVQPVTPLQYHQTPQDGSTSGSQTLHDPQVLQASLSASQPQPAEHSQPQILVPASTERSLQTEVGFVFVVSGHSDAASGLSDGNEGRHEGRSMKRPQRRSVRSRSRHEKTSKVKLNVLEISNKGDRVAECQLETHNRKMVTFKFDLDGDNPVEIADIMVTSDFILESERESFIERVQEVIQMADQKAPKNSQHQVISNLGPQMSEMSTSSVPGVPPSVAAQVVHSAGRRFIVSPVPEARLRDPFFGSPSANTSFEDSGPGPDSTSASGVQQDPSILAPSSTLIPVIPATTGGLPPATCIPPASQSSYQSPVAAAPAANAQGSLSPPTTTQQTRTGRTSPSPAPPEVPTQRRLSLPTSSAQTVGQQVEIGNLMVPSGGDQTLTGIQQVQVGPSSVPVVQSAEAEGDSQGKPPGIEDIHALDQKLRSLFKDTSQNSNQADGEMSSPPNTLSTNASGLASSGHGPPSCLSLNSSGNFAPGAFASMGQAGTPTNLVQTSVAEPSPQSQQTSLGVVQPDGITINDEIQPVTSPPDNRIKLGRFQVSVASDQDSCSTPDPARIVGSSSSITPTSTSSSSSSSPSVSSPENTVHKSQTLPRYGPESIPGTTTVGRFQVTSSTDIKVGRFSVKSAEEKASSVGFAEGMDTTKELKKTPSSTSITNHYLSSDNDSEPEDERLKREMNKLRERHMVEIQALQNKQKKELEELFKGLGKTLPSIVVPPTIAMAGGRRRPTKGKGNKSSRSGGSQASSTQQGMKLIGLPLTVIFGDMKCEQMARRLLYIKLCWFCLGGKQVVHSGQSSVNQSATVKKTSETVPGSNVHIEGNTSLDKTENGHSHEQDQAPAANLPRTGTFTDDLHQLVDNWARDAKNNMPQVKKGSKKNAQVPHMLPRKFSAPGQLCSMGGHMPATINPANGRKGSLCMNNPQYSFPCPNYNTQQWSQVGPLAPTATPVGLQQGFLIPSGANKNGNSCGSTTLRTTQAS</sequence>
<feature type="coiled-coil region" evidence="13">
    <location>
        <begin position="1353"/>
        <end position="1380"/>
    </location>
</feature>
<evidence type="ECO:0000313" key="16">
    <source>
        <dbReference type="EMBL" id="KAA0724372.1"/>
    </source>
</evidence>
<feature type="compositionally biased region" description="Basic and acidic residues" evidence="14">
    <location>
        <begin position="160"/>
        <end position="177"/>
    </location>
</feature>
<feature type="compositionally biased region" description="Polar residues" evidence="14">
    <location>
        <begin position="584"/>
        <end position="597"/>
    </location>
</feature>
<dbReference type="PROSITE" id="PS00108">
    <property type="entry name" value="PROTEIN_KINASE_ST"/>
    <property type="match status" value="1"/>
</dbReference>
<proteinExistence type="predicted"/>
<keyword evidence="6" id="KW-0597">Phosphoprotein</keyword>
<dbReference type="EC" id="2.7.11.1" evidence="3"/>
<feature type="compositionally biased region" description="Polar residues" evidence="14">
    <location>
        <begin position="1110"/>
        <end position="1135"/>
    </location>
</feature>
<keyword evidence="10" id="KW-0067">ATP-binding</keyword>
<comment type="cofactor">
    <cofactor evidence="1">
        <name>Mg(2+)</name>
        <dbReference type="ChEBI" id="CHEBI:18420"/>
    </cofactor>
</comment>
<dbReference type="Pfam" id="PF24889">
    <property type="entry name" value="CCTL2_WNK"/>
    <property type="match status" value="1"/>
</dbReference>
<evidence type="ECO:0000256" key="6">
    <source>
        <dbReference type="ARBA" id="ARBA00022553"/>
    </source>
</evidence>
<evidence type="ECO:0000256" key="13">
    <source>
        <dbReference type="SAM" id="Coils"/>
    </source>
</evidence>
<feature type="compositionally biased region" description="Basic and acidic residues" evidence="14">
    <location>
        <begin position="566"/>
        <end position="581"/>
    </location>
</feature>
<evidence type="ECO:0000256" key="4">
    <source>
        <dbReference type="ARBA" id="ARBA00022490"/>
    </source>
</evidence>
<feature type="compositionally biased region" description="Basic residues" evidence="14">
    <location>
        <begin position="772"/>
        <end position="788"/>
    </location>
</feature>
<dbReference type="FunFam" id="1.10.510.10:FF:000006">
    <property type="entry name" value="Serine/threonine-protein kinase WNK1 isoform 2"/>
    <property type="match status" value="1"/>
</dbReference>
<dbReference type="PROSITE" id="PS50011">
    <property type="entry name" value="PROTEIN_KINASE_DOM"/>
    <property type="match status" value="1"/>
</dbReference>
<feature type="region of interest" description="Disordered" evidence="14">
    <location>
        <begin position="1399"/>
        <end position="1428"/>
    </location>
</feature>
<dbReference type="EMBL" id="SOYY01000002">
    <property type="protein sequence ID" value="KAA0724372.1"/>
    <property type="molecule type" value="Genomic_DNA"/>
</dbReference>
<evidence type="ECO:0000256" key="1">
    <source>
        <dbReference type="ARBA" id="ARBA00001946"/>
    </source>
</evidence>
<dbReference type="Pfam" id="PF12202">
    <property type="entry name" value="OSR1_C"/>
    <property type="match status" value="1"/>
</dbReference>
<dbReference type="SMART" id="SM00220">
    <property type="entry name" value="S_TKc"/>
    <property type="match status" value="1"/>
</dbReference>
<evidence type="ECO:0000259" key="15">
    <source>
        <dbReference type="PROSITE" id="PS50011"/>
    </source>
</evidence>
<feature type="region of interest" description="Disordered" evidence="14">
    <location>
        <begin position="1221"/>
        <end position="1286"/>
    </location>
</feature>
<feature type="region of interest" description="Disordered" evidence="14">
    <location>
        <begin position="1321"/>
        <end position="1351"/>
    </location>
</feature>
<feature type="region of interest" description="Disordered" evidence="14">
    <location>
        <begin position="1071"/>
        <end position="1093"/>
    </location>
</feature>
<dbReference type="Pfam" id="PF00069">
    <property type="entry name" value="Pkinase"/>
    <property type="match status" value="1"/>
</dbReference>
<feature type="region of interest" description="Disordered" evidence="14">
    <location>
        <begin position="975"/>
        <end position="1042"/>
    </location>
</feature>
<feature type="compositionally biased region" description="Polar residues" evidence="14">
    <location>
        <begin position="1221"/>
        <end position="1230"/>
    </location>
</feature>
<feature type="region of interest" description="Disordered" evidence="14">
    <location>
        <begin position="922"/>
        <end position="954"/>
    </location>
</feature>
<dbReference type="GO" id="GO:0005524">
    <property type="term" value="F:ATP binding"/>
    <property type="evidence" value="ECO:0007669"/>
    <property type="project" value="UniProtKB-KW"/>
</dbReference>
<evidence type="ECO:0000256" key="11">
    <source>
        <dbReference type="ARBA" id="ARBA00047899"/>
    </source>
</evidence>
<evidence type="ECO:0000256" key="8">
    <source>
        <dbReference type="ARBA" id="ARBA00022741"/>
    </source>
</evidence>
<dbReference type="InterPro" id="IPR050588">
    <property type="entry name" value="WNK_Ser-Thr_kinase"/>
</dbReference>
<dbReference type="Gene3D" id="3.10.20.90">
    <property type="entry name" value="Phosphatidylinositol 3-kinase Catalytic Subunit, Chain A, domain 1"/>
    <property type="match status" value="2"/>
</dbReference>
<feature type="compositionally biased region" description="Basic and acidic residues" evidence="14">
    <location>
        <begin position="1503"/>
        <end position="1514"/>
    </location>
</feature>
<feature type="compositionally biased region" description="Low complexity" evidence="14">
    <location>
        <begin position="1239"/>
        <end position="1261"/>
    </location>
</feature>
<reference evidence="16 17" key="1">
    <citation type="journal article" date="2019" name="Mol. Ecol. Resour.">
        <title>Chromosome-level genome assembly of Triplophysa tibetana, a fish adapted to the harsh high-altitude environment of the Tibetan Plateau.</title>
        <authorList>
            <person name="Yang X."/>
            <person name="Liu H."/>
            <person name="Ma Z."/>
            <person name="Zou Y."/>
            <person name="Zou M."/>
            <person name="Mao Y."/>
            <person name="Li X."/>
            <person name="Wang H."/>
            <person name="Chen T."/>
            <person name="Wang W."/>
            <person name="Yang R."/>
        </authorList>
    </citation>
    <scope>NUCLEOTIDE SEQUENCE [LARGE SCALE GENOMIC DNA]</scope>
    <source>
        <strain evidence="16">TTIB1903HZAU</strain>
        <tissue evidence="16">Muscle</tissue>
    </source>
</reference>
<dbReference type="InterPro" id="IPR056865">
    <property type="entry name" value="CCTL2_WNK"/>
</dbReference>
<feature type="region of interest" description="Disordered" evidence="14">
    <location>
        <begin position="1472"/>
        <end position="1525"/>
    </location>
</feature>
<feature type="compositionally biased region" description="Polar residues" evidence="14">
    <location>
        <begin position="688"/>
        <end position="704"/>
    </location>
</feature>
<keyword evidence="4" id="KW-0963">Cytoplasm</keyword>
<dbReference type="FunFam" id="3.10.20.90:FF:000012">
    <property type="entry name" value="Serine/threonine-protein kinase WNK1 isoform 2"/>
    <property type="match status" value="1"/>
</dbReference>
<dbReference type="FunFam" id="3.30.200.20:FF:000494">
    <property type="entry name" value="serine/threonine-protein kinase WNK2 isoform X2"/>
    <property type="match status" value="1"/>
</dbReference>
<feature type="region of interest" description="Disordered" evidence="14">
    <location>
        <begin position="559"/>
        <end position="704"/>
    </location>
</feature>
<feature type="compositionally biased region" description="Polar residues" evidence="14">
    <location>
        <begin position="614"/>
        <end position="626"/>
    </location>
</feature>
<evidence type="ECO:0000256" key="2">
    <source>
        <dbReference type="ARBA" id="ARBA00004496"/>
    </source>
</evidence>
<feature type="compositionally biased region" description="Polar residues" evidence="14">
    <location>
        <begin position="1472"/>
        <end position="1491"/>
    </location>
</feature>
<dbReference type="Gene3D" id="3.30.200.20">
    <property type="entry name" value="Phosphorylase Kinase, domain 1"/>
    <property type="match status" value="1"/>
</dbReference>
<feature type="region of interest" description="Disordered" evidence="14">
    <location>
        <begin position="1110"/>
        <end position="1143"/>
    </location>
</feature>
<feature type="compositionally biased region" description="Basic residues" evidence="14">
    <location>
        <begin position="1403"/>
        <end position="1414"/>
    </location>
</feature>
<dbReference type="InterPro" id="IPR000719">
    <property type="entry name" value="Prot_kinase_dom"/>
</dbReference>
<organism evidence="16 17">
    <name type="scientific">Triplophysa tibetana</name>
    <dbReference type="NCBI Taxonomy" id="1572043"/>
    <lineage>
        <taxon>Eukaryota</taxon>
        <taxon>Metazoa</taxon>
        <taxon>Chordata</taxon>
        <taxon>Craniata</taxon>
        <taxon>Vertebrata</taxon>
        <taxon>Euteleostomi</taxon>
        <taxon>Actinopterygii</taxon>
        <taxon>Neopterygii</taxon>
        <taxon>Teleostei</taxon>
        <taxon>Ostariophysi</taxon>
        <taxon>Cypriniformes</taxon>
        <taxon>Nemacheilidae</taxon>
        <taxon>Triplophysa</taxon>
    </lineage>
</organism>
<name>A0A5A9PRX5_9TELE</name>
<dbReference type="Proteomes" id="UP000324632">
    <property type="component" value="Chromosome 2"/>
</dbReference>
<protein>
    <recommendedName>
        <fullName evidence="3">non-specific serine/threonine protein kinase</fullName>
        <ecNumber evidence="3">2.7.11.1</ecNumber>
    </recommendedName>
</protein>
<dbReference type="GO" id="GO:0004674">
    <property type="term" value="F:protein serine/threonine kinase activity"/>
    <property type="evidence" value="ECO:0007669"/>
    <property type="project" value="UniProtKB-KW"/>
</dbReference>
<keyword evidence="5" id="KW-0723">Serine/threonine-protein kinase</keyword>
<comment type="subcellular location">
    <subcellularLocation>
        <location evidence="2">Cytoplasm</location>
    </subcellularLocation>
</comment>
<dbReference type="Gene3D" id="1.10.510.10">
    <property type="entry name" value="Transferase(Phosphotransferase) domain 1"/>
    <property type="match status" value="1"/>
</dbReference>
<evidence type="ECO:0000256" key="12">
    <source>
        <dbReference type="ARBA" id="ARBA00048679"/>
    </source>
</evidence>
<comment type="catalytic activity">
    <reaction evidence="12">
        <text>L-seryl-[protein] + ATP = O-phospho-L-seryl-[protein] + ADP + H(+)</text>
        <dbReference type="Rhea" id="RHEA:17989"/>
        <dbReference type="Rhea" id="RHEA-COMP:9863"/>
        <dbReference type="Rhea" id="RHEA-COMP:11604"/>
        <dbReference type="ChEBI" id="CHEBI:15378"/>
        <dbReference type="ChEBI" id="CHEBI:29999"/>
        <dbReference type="ChEBI" id="CHEBI:30616"/>
        <dbReference type="ChEBI" id="CHEBI:83421"/>
        <dbReference type="ChEBI" id="CHEBI:456216"/>
        <dbReference type="EC" id="2.7.11.1"/>
    </reaction>
</comment>
<evidence type="ECO:0000256" key="9">
    <source>
        <dbReference type="ARBA" id="ARBA00022777"/>
    </source>
</evidence>
<dbReference type="InterPro" id="IPR008271">
    <property type="entry name" value="Ser/Thr_kinase_AS"/>
</dbReference>
<accession>A0A5A9PRX5</accession>
<feature type="compositionally biased region" description="Polar residues" evidence="14">
    <location>
        <begin position="1328"/>
        <end position="1342"/>
    </location>
</feature>
<dbReference type="GO" id="GO:0005737">
    <property type="term" value="C:cytoplasm"/>
    <property type="evidence" value="ECO:0007669"/>
    <property type="project" value="UniProtKB-SubCell"/>
</dbReference>
<feature type="compositionally biased region" description="Polar residues" evidence="14">
    <location>
        <begin position="1029"/>
        <end position="1042"/>
    </location>
</feature>
<dbReference type="InterPro" id="IPR011009">
    <property type="entry name" value="Kinase-like_dom_sf"/>
</dbReference>
<evidence type="ECO:0000256" key="5">
    <source>
        <dbReference type="ARBA" id="ARBA00022527"/>
    </source>
</evidence>
<dbReference type="SUPFAM" id="SSF56112">
    <property type="entry name" value="Protein kinase-like (PK-like)"/>
    <property type="match status" value="1"/>
</dbReference>
<feature type="compositionally biased region" description="Polar residues" evidence="14">
    <location>
        <begin position="1262"/>
        <end position="1271"/>
    </location>
</feature>
<feature type="compositionally biased region" description="Polar residues" evidence="14">
    <location>
        <begin position="941"/>
        <end position="954"/>
    </location>
</feature>
<evidence type="ECO:0000256" key="3">
    <source>
        <dbReference type="ARBA" id="ARBA00012513"/>
    </source>
</evidence>